<feature type="compositionally biased region" description="Basic and acidic residues" evidence="1">
    <location>
        <begin position="32"/>
        <end position="43"/>
    </location>
</feature>
<sequence>MPNLTTIAEWAKTEGISRQSAYDAVKRCDIPVTDGKVDPEYASHRYRSNTRQRANGNRPDLPAGAAQPAGAAGSGGAGGTEPPKSAKVPGYDSSRARREAAEAELAELKLAEQAGKFLLREDVDSCVFEVARSMRDGLMNCARRIAADVAPLTTAEECEDVIDREHRILLESLAHAFGEKLGVQLEELAQ</sequence>
<evidence type="ECO:0008006" key="4">
    <source>
        <dbReference type="Google" id="ProtNLM"/>
    </source>
</evidence>
<proteinExistence type="predicted"/>
<dbReference type="Proteomes" id="UP001596086">
    <property type="component" value="Unassembled WGS sequence"/>
</dbReference>
<comment type="caution">
    <text evidence="2">The sequence shown here is derived from an EMBL/GenBank/DDBJ whole genome shotgun (WGS) entry which is preliminary data.</text>
</comment>
<name>A0ABW0RVF2_9BURK</name>
<evidence type="ECO:0000313" key="2">
    <source>
        <dbReference type="EMBL" id="MFC5548184.1"/>
    </source>
</evidence>
<reference evidence="3" key="1">
    <citation type="journal article" date="2019" name="Int. J. Syst. Evol. Microbiol.">
        <title>The Global Catalogue of Microorganisms (GCM) 10K type strain sequencing project: providing services to taxonomists for standard genome sequencing and annotation.</title>
        <authorList>
            <consortium name="The Broad Institute Genomics Platform"/>
            <consortium name="The Broad Institute Genome Sequencing Center for Infectious Disease"/>
            <person name="Wu L."/>
            <person name="Ma J."/>
        </authorList>
    </citation>
    <scope>NUCLEOTIDE SEQUENCE [LARGE SCALE GENOMIC DNA]</scope>
    <source>
        <strain evidence="3">CGMCC 4.5798</strain>
    </source>
</reference>
<keyword evidence="3" id="KW-1185">Reference proteome</keyword>
<evidence type="ECO:0000256" key="1">
    <source>
        <dbReference type="SAM" id="MobiDB-lite"/>
    </source>
</evidence>
<feature type="region of interest" description="Disordered" evidence="1">
    <location>
        <begin position="32"/>
        <end position="99"/>
    </location>
</feature>
<accession>A0ABW0RVF2</accession>
<dbReference type="RefSeq" id="WP_379768662.1">
    <property type="nucleotide sequence ID" value="NZ_JBHSMZ010000004.1"/>
</dbReference>
<dbReference type="EMBL" id="JBHSMZ010000004">
    <property type="protein sequence ID" value="MFC5548184.1"/>
    <property type="molecule type" value="Genomic_DNA"/>
</dbReference>
<evidence type="ECO:0000313" key="3">
    <source>
        <dbReference type="Proteomes" id="UP001596086"/>
    </source>
</evidence>
<organism evidence="2 3">
    <name type="scientific">Massilia aerilata</name>
    <dbReference type="NCBI Taxonomy" id="453817"/>
    <lineage>
        <taxon>Bacteria</taxon>
        <taxon>Pseudomonadati</taxon>
        <taxon>Pseudomonadota</taxon>
        <taxon>Betaproteobacteria</taxon>
        <taxon>Burkholderiales</taxon>
        <taxon>Oxalobacteraceae</taxon>
        <taxon>Telluria group</taxon>
        <taxon>Massilia</taxon>
    </lineage>
</organism>
<gene>
    <name evidence="2" type="ORF">ACFPO9_06610</name>
</gene>
<protein>
    <recommendedName>
        <fullName evidence="4">Terminase small subunit</fullName>
    </recommendedName>
</protein>